<proteinExistence type="predicted"/>
<evidence type="ECO:0000313" key="3">
    <source>
        <dbReference type="Proteomes" id="UP000494165"/>
    </source>
</evidence>
<keyword evidence="3" id="KW-1185">Reference proteome</keyword>
<gene>
    <name evidence="2" type="ORF">CLODIP_2_CD16077</name>
</gene>
<dbReference type="AlphaFoldDB" id="A0A8S1DUF3"/>
<protein>
    <submittedName>
        <fullName evidence="2">Uncharacterized protein</fullName>
    </submittedName>
</protein>
<evidence type="ECO:0000256" key="1">
    <source>
        <dbReference type="SAM" id="MobiDB-lite"/>
    </source>
</evidence>
<dbReference type="EMBL" id="CADEPI010000434">
    <property type="protein sequence ID" value="CAB3385816.1"/>
    <property type="molecule type" value="Genomic_DNA"/>
</dbReference>
<dbReference type="Proteomes" id="UP000494165">
    <property type="component" value="Unassembled WGS sequence"/>
</dbReference>
<evidence type="ECO:0000313" key="2">
    <source>
        <dbReference type="EMBL" id="CAB3385816.1"/>
    </source>
</evidence>
<feature type="region of interest" description="Disordered" evidence="1">
    <location>
        <begin position="55"/>
        <end position="86"/>
    </location>
</feature>
<name>A0A8S1DUF3_9INSE</name>
<comment type="caution">
    <text evidence="2">The sequence shown here is derived from an EMBL/GenBank/DDBJ whole genome shotgun (WGS) entry which is preliminary data.</text>
</comment>
<accession>A0A8S1DUF3</accession>
<reference evidence="2 3" key="1">
    <citation type="submission" date="2020-04" db="EMBL/GenBank/DDBJ databases">
        <authorList>
            <person name="Alioto T."/>
            <person name="Alioto T."/>
            <person name="Gomez Garrido J."/>
        </authorList>
    </citation>
    <scope>NUCLEOTIDE SEQUENCE [LARGE SCALE GENOMIC DNA]</scope>
</reference>
<organism evidence="2 3">
    <name type="scientific">Cloeon dipterum</name>
    <dbReference type="NCBI Taxonomy" id="197152"/>
    <lineage>
        <taxon>Eukaryota</taxon>
        <taxon>Metazoa</taxon>
        <taxon>Ecdysozoa</taxon>
        <taxon>Arthropoda</taxon>
        <taxon>Hexapoda</taxon>
        <taxon>Insecta</taxon>
        <taxon>Pterygota</taxon>
        <taxon>Palaeoptera</taxon>
        <taxon>Ephemeroptera</taxon>
        <taxon>Pisciforma</taxon>
        <taxon>Baetidae</taxon>
        <taxon>Cloeon</taxon>
    </lineage>
</organism>
<sequence>MRYSGQVVVCKCEQSRECEHCSITASPSRGGNTSGTSRKIGGFLKFASMRRISGEAETTLSLQEKHRKGLDAESEEEPDADGGRTV</sequence>